<dbReference type="GO" id="GO:0016491">
    <property type="term" value="F:oxidoreductase activity"/>
    <property type="evidence" value="ECO:0007669"/>
    <property type="project" value="InterPro"/>
</dbReference>
<dbReference type="CDD" id="cd03025">
    <property type="entry name" value="DsbA_FrnE_like"/>
    <property type="match status" value="1"/>
</dbReference>
<reference evidence="2 3" key="1">
    <citation type="submission" date="2016-06" db="EMBL/GenBank/DDBJ databases">
        <authorList>
            <person name="Kjaerup R.B."/>
            <person name="Dalgaard T.S."/>
            <person name="Juul-Madsen H.R."/>
        </authorList>
    </citation>
    <scope>NUCLEOTIDE SEQUENCE [LARGE SCALE GENOMIC DNA]</scope>
    <source>
        <strain evidence="2 3">CECT 8886</strain>
    </source>
</reference>
<dbReference type="InterPro" id="IPR001853">
    <property type="entry name" value="DSBA-like_thioredoxin_dom"/>
</dbReference>
<dbReference type="OrthoDB" id="9813770at2"/>
<dbReference type="AlphaFoldDB" id="A0A1A8TPU8"/>
<dbReference type="STRING" id="1792290.MSP8886_03372"/>
<accession>A0A1A8TPU8</accession>
<dbReference type="PANTHER" id="PTHR13887">
    <property type="entry name" value="GLUTATHIONE S-TRANSFERASE KAPPA"/>
    <property type="match status" value="1"/>
</dbReference>
<feature type="domain" description="DSBA-like thioredoxin" evidence="1">
    <location>
        <begin position="4"/>
        <end position="184"/>
    </location>
</feature>
<dbReference type="SUPFAM" id="SSF52833">
    <property type="entry name" value="Thioredoxin-like"/>
    <property type="match status" value="1"/>
</dbReference>
<dbReference type="InterPro" id="IPR036249">
    <property type="entry name" value="Thioredoxin-like_sf"/>
</dbReference>
<name>A0A1A8TPU8_9GAMM</name>
<dbReference type="Pfam" id="PF01323">
    <property type="entry name" value="DSBA"/>
    <property type="match status" value="1"/>
</dbReference>
<keyword evidence="3" id="KW-1185">Reference proteome</keyword>
<dbReference type="RefSeq" id="WP_067018508.1">
    <property type="nucleotide sequence ID" value="NZ_FLOB01000009.1"/>
</dbReference>
<dbReference type="EMBL" id="FLOB01000009">
    <property type="protein sequence ID" value="SBS35392.1"/>
    <property type="molecule type" value="Genomic_DNA"/>
</dbReference>
<protein>
    <submittedName>
        <fullName evidence="2">DSBA-like thioredoxin domain protein</fullName>
    </submittedName>
</protein>
<gene>
    <name evidence="2" type="ORF">MSP8886_03372</name>
</gene>
<evidence type="ECO:0000313" key="3">
    <source>
        <dbReference type="Proteomes" id="UP000092544"/>
    </source>
</evidence>
<evidence type="ECO:0000313" key="2">
    <source>
        <dbReference type="EMBL" id="SBS35392.1"/>
    </source>
</evidence>
<sequence>MLKVHYFFDPMCGWCYAASSLVEVLANMQAFEILYHPGGMIPKRAIEPSFRQHILQADKRITEMTKVPFGDNYIARVKGPEEYVVDSLLPTQAMIAGEKMGIDRHTMLVAMQKAHYQEGKHLHEPEVLAELAVSLGLDKAEWEKTMAQSDNAMKSEITQSRQLMSQMQVSGFPTFILEKDVTWMPLSHSAFYGKPTEWKAYLSNLL</sequence>
<dbReference type="PANTHER" id="PTHR13887:SF51">
    <property type="entry name" value="DSBA FAMILY PROTEIN"/>
    <property type="match status" value="1"/>
</dbReference>
<dbReference type="Proteomes" id="UP000092544">
    <property type="component" value="Unassembled WGS sequence"/>
</dbReference>
<organism evidence="2 3">
    <name type="scientific">Marinomonas spartinae</name>
    <dbReference type="NCBI Taxonomy" id="1792290"/>
    <lineage>
        <taxon>Bacteria</taxon>
        <taxon>Pseudomonadati</taxon>
        <taxon>Pseudomonadota</taxon>
        <taxon>Gammaproteobacteria</taxon>
        <taxon>Oceanospirillales</taxon>
        <taxon>Oceanospirillaceae</taxon>
        <taxon>Marinomonas</taxon>
    </lineage>
</organism>
<evidence type="ECO:0000259" key="1">
    <source>
        <dbReference type="Pfam" id="PF01323"/>
    </source>
</evidence>
<dbReference type="Gene3D" id="3.40.30.10">
    <property type="entry name" value="Glutaredoxin"/>
    <property type="match status" value="1"/>
</dbReference>
<proteinExistence type="predicted"/>